<keyword evidence="2" id="KW-0067">ATP-binding</keyword>
<dbReference type="Gene3D" id="1.10.510.10">
    <property type="entry name" value="Transferase(Phosphotransferase) domain 1"/>
    <property type="match status" value="1"/>
</dbReference>
<dbReference type="GO" id="GO:0004672">
    <property type="term" value="F:protein kinase activity"/>
    <property type="evidence" value="ECO:0007669"/>
    <property type="project" value="InterPro"/>
</dbReference>
<dbReference type="Proteomes" id="UP000308199">
    <property type="component" value="Unassembled WGS sequence"/>
</dbReference>
<dbReference type="InterPro" id="IPR001245">
    <property type="entry name" value="Ser-Thr/Tyr_kinase_cat_dom"/>
</dbReference>
<name>A0A4S4L433_9AGAM</name>
<dbReference type="PROSITE" id="PS50011">
    <property type="entry name" value="PROTEIN_KINASE_DOM"/>
    <property type="match status" value="1"/>
</dbReference>
<comment type="caution">
    <text evidence="4">The sequence shown here is derived from an EMBL/GenBank/DDBJ whole genome shotgun (WGS) entry which is preliminary data.</text>
</comment>
<protein>
    <recommendedName>
        <fullName evidence="3">Protein kinase domain-containing protein</fullName>
    </recommendedName>
</protein>
<keyword evidence="5" id="KW-1185">Reference proteome</keyword>
<feature type="domain" description="Protein kinase" evidence="3">
    <location>
        <begin position="85"/>
        <end position="209"/>
    </location>
</feature>
<evidence type="ECO:0000259" key="3">
    <source>
        <dbReference type="PROSITE" id="PS50011"/>
    </source>
</evidence>
<dbReference type="InterPro" id="IPR011009">
    <property type="entry name" value="Kinase-like_dom_sf"/>
</dbReference>
<dbReference type="OrthoDB" id="122279at2759"/>
<sequence>MAVLYIRIPILVSPSHSEMATETLIRQNENVPDLFSGSGYLNLNRNADPSPSTSNLAVPIENHGDFHHTLSKFSHLNLSGSVEFDNPEQYHASGGYSEIYTGVLNLSDGKKVKVAIKRLRFARRDKGICEKFVMKELYIWAKLNHINILPLRGFIIDDNINRFPSLVSDWMEEGSVLDYIKGHPGCDLRPLILGIAEGLAYLHEKDSSL</sequence>
<dbReference type="AlphaFoldDB" id="A0A4S4L433"/>
<proteinExistence type="predicted"/>
<organism evidence="4 5">
    <name type="scientific">Phellinidium pouzarii</name>
    <dbReference type="NCBI Taxonomy" id="167371"/>
    <lineage>
        <taxon>Eukaryota</taxon>
        <taxon>Fungi</taxon>
        <taxon>Dikarya</taxon>
        <taxon>Basidiomycota</taxon>
        <taxon>Agaricomycotina</taxon>
        <taxon>Agaricomycetes</taxon>
        <taxon>Hymenochaetales</taxon>
        <taxon>Hymenochaetaceae</taxon>
        <taxon>Phellinidium</taxon>
    </lineage>
</organism>
<evidence type="ECO:0000256" key="2">
    <source>
        <dbReference type="ARBA" id="ARBA00022840"/>
    </source>
</evidence>
<reference evidence="4 5" key="1">
    <citation type="submission" date="2019-02" db="EMBL/GenBank/DDBJ databases">
        <title>Genome sequencing of the rare red list fungi Phellinidium pouzarii.</title>
        <authorList>
            <person name="Buettner E."/>
            <person name="Kellner H."/>
        </authorList>
    </citation>
    <scope>NUCLEOTIDE SEQUENCE [LARGE SCALE GENOMIC DNA]</scope>
    <source>
        <strain evidence="4 5">DSM 108285</strain>
    </source>
</reference>
<keyword evidence="1" id="KW-0547">Nucleotide-binding</keyword>
<dbReference type="PANTHER" id="PTHR27001:SF931">
    <property type="entry name" value="OS11G0664100 PROTEIN"/>
    <property type="match status" value="1"/>
</dbReference>
<dbReference type="GO" id="GO:0005886">
    <property type="term" value="C:plasma membrane"/>
    <property type="evidence" value="ECO:0007669"/>
    <property type="project" value="TreeGrafter"/>
</dbReference>
<evidence type="ECO:0000313" key="4">
    <source>
        <dbReference type="EMBL" id="THH06166.1"/>
    </source>
</evidence>
<dbReference type="InterPro" id="IPR000719">
    <property type="entry name" value="Prot_kinase_dom"/>
</dbReference>
<dbReference type="PANTHER" id="PTHR27001">
    <property type="entry name" value="OS01G0253100 PROTEIN"/>
    <property type="match status" value="1"/>
</dbReference>
<accession>A0A4S4L433</accession>
<gene>
    <name evidence="4" type="ORF">EW145_g4266</name>
</gene>
<dbReference type="GO" id="GO:0005524">
    <property type="term" value="F:ATP binding"/>
    <property type="evidence" value="ECO:0007669"/>
    <property type="project" value="UniProtKB-KW"/>
</dbReference>
<evidence type="ECO:0000256" key="1">
    <source>
        <dbReference type="ARBA" id="ARBA00022741"/>
    </source>
</evidence>
<dbReference type="SUPFAM" id="SSF56112">
    <property type="entry name" value="Protein kinase-like (PK-like)"/>
    <property type="match status" value="1"/>
</dbReference>
<dbReference type="Pfam" id="PF07714">
    <property type="entry name" value="PK_Tyr_Ser-Thr"/>
    <property type="match status" value="1"/>
</dbReference>
<evidence type="ECO:0000313" key="5">
    <source>
        <dbReference type="Proteomes" id="UP000308199"/>
    </source>
</evidence>
<dbReference type="EMBL" id="SGPK01000211">
    <property type="protein sequence ID" value="THH06166.1"/>
    <property type="molecule type" value="Genomic_DNA"/>
</dbReference>